<feature type="compositionally biased region" description="Polar residues" evidence="1">
    <location>
        <begin position="446"/>
        <end position="455"/>
    </location>
</feature>
<dbReference type="KEGG" id="mic:Mic7113_0856"/>
<dbReference type="OrthoDB" id="425813at2"/>
<dbReference type="AlphaFoldDB" id="K9W953"/>
<dbReference type="EMBL" id="CP003630">
    <property type="protein sequence ID" value="AFZ16758.1"/>
    <property type="molecule type" value="Genomic_DNA"/>
</dbReference>
<evidence type="ECO:0000313" key="2">
    <source>
        <dbReference type="EMBL" id="AFZ16758.1"/>
    </source>
</evidence>
<organism evidence="2 3">
    <name type="scientific">Allocoleopsis franciscana PCC 7113</name>
    <dbReference type="NCBI Taxonomy" id="1173027"/>
    <lineage>
        <taxon>Bacteria</taxon>
        <taxon>Bacillati</taxon>
        <taxon>Cyanobacteriota</taxon>
        <taxon>Cyanophyceae</taxon>
        <taxon>Coleofasciculales</taxon>
        <taxon>Coleofasciculaceae</taxon>
        <taxon>Allocoleopsis</taxon>
        <taxon>Allocoleopsis franciscana</taxon>
    </lineage>
</organism>
<accession>K9W953</accession>
<feature type="compositionally biased region" description="Low complexity" evidence="1">
    <location>
        <begin position="408"/>
        <end position="427"/>
    </location>
</feature>
<feature type="compositionally biased region" description="Polar residues" evidence="1">
    <location>
        <begin position="306"/>
        <end position="334"/>
    </location>
</feature>
<reference evidence="2 3" key="1">
    <citation type="submission" date="2012-06" db="EMBL/GenBank/DDBJ databases">
        <title>Finished chromosome of genome of Microcoleus sp. PCC 7113.</title>
        <authorList>
            <consortium name="US DOE Joint Genome Institute"/>
            <person name="Gugger M."/>
            <person name="Coursin T."/>
            <person name="Rippka R."/>
            <person name="Tandeau De Marsac N."/>
            <person name="Huntemann M."/>
            <person name="Wei C.-L."/>
            <person name="Han J."/>
            <person name="Detter J.C."/>
            <person name="Han C."/>
            <person name="Tapia R."/>
            <person name="Chen A."/>
            <person name="Kyrpides N."/>
            <person name="Mavromatis K."/>
            <person name="Markowitz V."/>
            <person name="Szeto E."/>
            <person name="Ivanova N."/>
            <person name="Pagani I."/>
            <person name="Pati A."/>
            <person name="Goodwin L."/>
            <person name="Nordberg H.P."/>
            <person name="Cantor M.N."/>
            <person name="Hua S.X."/>
            <person name="Woyke T."/>
            <person name="Kerfeld C.A."/>
        </authorList>
    </citation>
    <scope>NUCLEOTIDE SEQUENCE [LARGE SCALE GENOMIC DNA]</scope>
    <source>
        <strain evidence="2 3">PCC 7113</strain>
    </source>
</reference>
<dbReference type="Proteomes" id="UP000010471">
    <property type="component" value="Chromosome"/>
</dbReference>
<feature type="region of interest" description="Disordered" evidence="1">
    <location>
        <begin position="133"/>
        <end position="152"/>
    </location>
</feature>
<dbReference type="InterPro" id="IPR025569">
    <property type="entry name" value="DUF4335"/>
</dbReference>
<evidence type="ECO:0000256" key="1">
    <source>
        <dbReference type="SAM" id="MobiDB-lite"/>
    </source>
</evidence>
<dbReference type="STRING" id="1173027.Mic7113_0856"/>
<dbReference type="RefSeq" id="WP_015180918.1">
    <property type="nucleotide sequence ID" value="NC_019738.1"/>
</dbReference>
<feature type="region of interest" description="Disordered" evidence="1">
    <location>
        <begin position="255"/>
        <end position="463"/>
    </location>
</feature>
<feature type="region of interest" description="Disordered" evidence="1">
    <location>
        <begin position="95"/>
        <end position="117"/>
    </location>
</feature>
<feature type="compositionally biased region" description="Low complexity" evidence="1">
    <location>
        <begin position="274"/>
        <end position="297"/>
    </location>
</feature>
<gene>
    <name evidence="2" type="ORF">Mic7113_0856</name>
</gene>
<keyword evidence="3" id="KW-1185">Reference proteome</keyword>
<dbReference type="HOGENOM" id="CLU_038555_0_0_3"/>
<dbReference type="Pfam" id="PF14233">
    <property type="entry name" value="DUF4335"/>
    <property type="match status" value="1"/>
</dbReference>
<feature type="compositionally biased region" description="Polar residues" evidence="1">
    <location>
        <begin position="95"/>
        <end position="111"/>
    </location>
</feature>
<protein>
    <recommendedName>
        <fullName evidence="4">DUF4335 domain-containing protein</fullName>
    </recommendedName>
</protein>
<dbReference type="PATRIC" id="fig|1173027.3.peg.942"/>
<evidence type="ECO:0000313" key="3">
    <source>
        <dbReference type="Proteomes" id="UP000010471"/>
    </source>
</evidence>
<sequence length="560" mass="59762">MPLSNSNLRRYTPPTCTLEIAAKTSPLSRFVGQSVLKNLRFELRFDDPRQPDDQRVTIRGDEIELEMLCEAVNSYIQHFLESPSTQQLLISGTPRASSGLTTHDNLSQDSLASPAPRVMNSDAIASRSLYQEPGKLDDSTLDPNLKRNPKRRSLKARSLATDIYLEPKGLLAHNLILGHLANEESGPFVNLSVTQLFDLATALDEYASDAVALPNLNPLSWKKAPPAWAGTAAAVVLAVGVTAATVKYFDQPKNQPVATTANQPPSPTPPAPATPVATPPITLLPTPTVPSPLATAPILPPPSRVNIPSTPSPLNLPLGNQGSTNSSLGNQRPTTIIGVNPSEPATNRPNRPDIPVFTGGAADRPSSMAPTPTVAISKRNPSPSAPSADKAPPAQAPRQTTKPGIPETAPSLPNLPSLNPSPSTASNGENPSIPPATTRTTSPTAEINQSASAPSDTGDKNTLFDRIPQVGEVRDYLQQRWKPPSGLTQILEYYVFLNPNGTVERIIPINSAAVENLNRTNIPTPGESFVSAVQGEGNPKIRVVFNPDGKVQTFYEGRER</sequence>
<evidence type="ECO:0008006" key="4">
    <source>
        <dbReference type="Google" id="ProtNLM"/>
    </source>
</evidence>
<name>K9W953_9CYAN</name>
<feature type="compositionally biased region" description="Pro residues" evidence="1">
    <location>
        <begin position="264"/>
        <end position="273"/>
    </location>
</feature>
<feature type="compositionally biased region" description="Low complexity" evidence="1">
    <location>
        <begin position="435"/>
        <end position="445"/>
    </location>
</feature>
<proteinExistence type="predicted"/>
<feature type="compositionally biased region" description="Low complexity" evidence="1">
    <location>
        <begin position="381"/>
        <end position="397"/>
    </location>
</feature>
<dbReference type="eggNOG" id="COG3266">
    <property type="taxonomic scope" value="Bacteria"/>
</dbReference>